<dbReference type="AlphaFoldDB" id="A0AAP1LG90"/>
<keyword evidence="7 14" id="KW-0791">Threonine biosynthesis</keyword>
<evidence type="ECO:0000256" key="6">
    <source>
        <dbReference type="ARBA" id="ARBA00022605"/>
    </source>
</evidence>
<evidence type="ECO:0000256" key="11">
    <source>
        <dbReference type="ARBA" id="ARBA00048841"/>
    </source>
</evidence>
<dbReference type="InterPro" id="IPR036291">
    <property type="entry name" value="NAD(P)-bd_dom_sf"/>
</dbReference>
<evidence type="ECO:0000313" key="19">
    <source>
        <dbReference type="Proteomes" id="UP000184089"/>
    </source>
</evidence>
<dbReference type="GO" id="GO:0009086">
    <property type="term" value="P:methionine biosynthetic process"/>
    <property type="evidence" value="ECO:0007669"/>
    <property type="project" value="UniProtKB-KW"/>
</dbReference>
<dbReference type="SUPFAM" id="SSF51735">
    <property type="entry name" value="NAD(P)-binding Rossmann-fold domains"/>
    <property type="match status" value="1"/>
</dbReference>
<evidence type="ECO:0000259" key="16">
    <source>
        <dbReference type="Pfam" id="PF00742"/>
    </source>
</evidence>
<dbReference type="GO" id="GO:0050661">
    <property type="term" value="F:NADP binding"/>
    <property type="evidence" value="ECO:0007669"/>
    <property type="project" value="InterPro"/>
</dbReference>
<dbReference type="PANTHER" id="PTHR43331:SF1">
    <property type="entry name" value="HOMOSERINE DEHYDROGENASE"/>
    <property type="match status" value="1"/>
</dbReference>
<dbReference type="InterPro" id="IPR005106">
    <property type="entry name" value="Asp/hSer_DH_NAD-bd"/>
</dbReference>
<name>A0AAP1LG90_9FIRM</name>
<evidence type="ECO:0000313" key="18">
    <source>
        <dbReference type="EMBL" id="SHF86105.1"/>
    </source>
</evidence>
<comment type="similarity">
    <text evidence="3 15">Belongs to the homoserine dehydrogenase family.</text>
</comment>
<evidence type="ECO:0000256" key="4">
    <source>
        <dbReference type="ARBA" id="ARBA00013213"/>
    </source>
</evidence>
<feature type="domain" description="Homoserine dehydrogenase catalytic" evidence="16">
    <location>
        <begin position="132"/>
        <end position="312"/>
    </location>
</feature>
<evidence type="ECO:0000256" key="10">
    <source>
        <dbReference type="ARBA" id="ARBA00023167"/>
    </source>
</evidence>
<feature type="binding site" evidence="13">
    <location>
        <position position="100"/>
    </location>
    <ligand>
        <name>NADPH</name>
        <dbReference type="ChEBI" id="CHEBI:57783"/>
    </ligand>
</feature>
<dbReference type="Gene3D" id="3.30.360.10">
    <property type="entry name" value="Dihydrodipicolinate Reductase, domain 2"/>
    <property type="match status" value="1"/>
</dbReference>
<dbReference type="PIRSF" id="PIRSF000098">
    <property type="entry name" value="Homoser_dehydrog"/>
    <property type="match status" value="1"/>
</dbReference>
<accession>A0AAP1LG90</accession>
<dbReference type="GO" id="GO:0009088">
    <property type="term" value="P:threonine biosynthetic process"/>
    <property type="evidence" value="ECO:0007669"/>
    <property type="project" value="UniProtKB-KW"/>
</dbReference>
<dbReference type="Proteomes" id="UP000184089">
    <property type="component" value="Unassembled WGS sequence"/>
</dbReference>
<dbReference type="PROSITE" id="PS01042">
    <property type="entry name" value="HOMOSER_DHGENASE"/>
    <property type="match status" value="1"/>
</dbReference>
<evidence type="ECO:0000256" key="8">
    <source>
        <dbReference type="ARBA" id="ARBA00023002"/>
    </source>
</evidence>
<dbReference type="NCBIfam" id="NF004976">
    <property type="entry name" value="PRK06349.1"/>
    <property type="match status" value="1"/>
</dbReference>
<dbReference type="SUPFAM" id="SSF55347">
    <property type="entry name" value="Glyceraldehyde-3-phosphate dehydrogenase-like, C-terminal domain"/>
    <property type="match status" value="1"/>
</dbReference>
<keyword evidence="10 14" id="KW-0486">Methionine biosynthesis</keyword>
<keyword evidence="13 14" id="KW-0521">NADP</keyword>
<sequence length="411" mass="43729">MIQVAIIGYGTVGSGVAEVIERNAEGIARKAGQPIAVKYICDIRDFPGDPNEGKLCKDFGVVLKDPEVSVVVESIGGLKPAYQFVKDSLLAGKSVVTSNKELVATHGWELLQIAKERGIQFLFEASVGGGTPIIRPIYQCMAANEFTEIAGILNGTTNFMLTKMKREDLSFDEALKLAQSLGYAETTDPSADVDGHDACRKICILGSLAFGRHIFPAQVPTEGIRAITTADMAAAERLGYAIKLIGRAKRLEDGRVLAEVCPALLPGESQLASVSDVYNGILVRSDMLGDVLFYGRGAGKLPTASAVVSDIIDCVKSEDVHRTLFWVKSEEEFLADPAEDVLRRYLRLEGGSQEALSKAAAAAFGAPELVQPSGEGIVCILPAQSGKAFAAGIAALPDWAKVATALKVLPY</sequence>
<feature type="active site" description="Proton donor" evidence="12">
    <location>
        <position position="201"/>
    </location>
</feature>
<evidence type="ECO:0000256" key="1">
    <source>
        <dbReference type="ARBA" id="ARBA00005056"/>
    </source>
</evidence>
<evidence type="ECO:0000256" key="12">
    <source>
        <dbReference type="PIRSR" id="PIRSR000098-1"/>
    </source>
</evidence>
<comment type="caution">
    <text evidence="18">The sequence shown here is derived from an EMBL/GenBank/DDBJ whole genome shotgun (WGS) entry which is preliminary data.</text>
</comment>
<protein>
    <recommendedName>
        <fullName evidence="5 14">Homoserine dehydrogenase</fullName>
        <ecNumber evidence="4 14">1.1.1.3</ecNumber>
    </recommendedName>
</protein>
<comment type="pathway">
    <text evidence="1 14">Amino-acid biosynthesis; L-threonine biosynthesis; L-threonine from L-aspartate: step 3/5.</text>
</comment>
<keyword evidence="8 14" id="KW-0560">Oxidoreductase</keyword>
<dbReference type="EMBL" id="FQVY01000001">
    <property type="protein sequence ID" value="SHF86105.1"/>
    <property type="molecule type" value="Genomic_DNA"/>
</dbReference>
<dbReference type="PANTHER" id="PTHR43331">
    <property type="entry name" value="HOMOSERINE DEHYDROGENASE"/>
    <property type="match status" value="1"/>
</dbReference>
<comment type="pathway">
    <text evidence="2 14">Amino-acid biosynthesis; L-methionine biosynthesis via de novo pathway; L-homoserine from L-aspartate: step 3/3.</text>
</comment>
<gene>
    <name evidence="18" type="ORF">SAMN05444424_0952</name>
</gene>
<evidence type="ECO:0000256" key="7">
    <source>
        <dbReference type="ARBA" id="ARBA00022697"/>
    </source>
</evidence>
<evidence type="ECO:0000256" key="15">
    <source>
        <dbReference type="RuleBase" id="RU004171"/>
    </source>
</evidence>
<evidence type="ECO:0000259" key="17">
    <source>
        <dbReference type="Pfam" id="PF03447"/>
    </source>
</evidence>
<dbReference type="Pfam" id="PF03447">
    <property type="entry name" value="NAD_binding_3"/>
    <property type="match status" value="1"/>
</dbReference>
<keyword evidence="6 14" id="KW-0028">Amino-acid biosynthesis</keyword>
<comment type="catalytic activity">
    <reaction evidence="11">
        <text>L-homoserine + NADP(+) = L-aspartate 4-semialdehyde + NADPH + H(+)</text>
        <dbReference type="Rhea" id="RHEA:15761"/>
        <dbReference type="ChEBI" id="CHEBI:15378"/>
        <dbReference type="ChEBI" id="CHEBI:57476"/>
        <dbReference type="ChEBI" id="CHEBI:57783"/>
        <dbReference type="ChEBI" id="CHEBI:58349"/>
        <dbReference type="ChEBI" id="CHEBI:537519"/>
        <dbReference type="EC" id="1.1.1.3"/>
    </reaction>
    <physiologicalReaction direction="right-to-left" evidence="11">
        <dbReference type="Rhea" id="RHEA:15763"/>
    </physiologicalReaction>
</comment>
<dbReference type="InterPro" id="IPR016204">
    <property type="entry name" value="HDH"/>
</dbReference>
<evidence type="ECO:0000256" key="13">
    <source>
        <dbReference type="PIRSR" id="PIRSR000098-2"/>
    </source>
</evidence>
<dbReference type="RefSeq" id="WP_021661524.1">
    <property type="nucleotide sequence ID" value="NZ_FQVY01000001.1"/>
</dbReference>
<organism evidence="18 19">
    <name type="scientific">Bittarella massiliensis</name>
    <name type="common">ex Durand et al. 2017</name>
    <dbReference type="NCBI Taxonomy" id="1720313"/>
    <lineage>
        <taxon>Bacteria</taxon>
        <taxon>Bacillati</taxon>
        <taxon>Bacillota</taxon>
        <taxon>Clostridia</taxon>
        <taxon>Eubacteriales</taxon>
        <taxon>Oscillospiraceae</taxon>
        <taxon>Bittarella (ex Durand et al. 2017)</taxon>
    </lineage>
</organism>
<dbReference type="GO" id="GO:0004412">
    <property type="term" value="F:homoserine dehydrogenase activity"/>
    <property type="evidence" value="ECO:0007669"/>
    <property type="project" value="UniProtKB-EC"/>
</dbReference>
<dbReference type="FunFam" id="3.30.360.10:FF:000005">
    <property type="entry name" value="Homoserine dehydrogenase"/>
    <property type="match status" value="1"/>
</dbReference>
<dbReference type="Pfam" id="PF00742">
    <property type="entry name" value="Homoserine_dh"/>
    <property type="match status" value="1"/>
</dbReference>
<reference evidence="19" key="1">
    <citation type="submission" date="2016-11" db="EMBL/GenBank/DDBJ databases">
        <authorList>
            <person name="Jaros S."/>
            <person name="Januszkiewicz K."/>
            <person name="Wedrychowicz H."/>
        </authorList>
    </citation>
    <scope>NUCLEOTIDE SEQUENCE [LARGE SCALE GENOMIC DNA]</scope>
    <source>
        <strain evidence="19">DSM 4029</strain>
    </source>
</reference>
<feature type="domain" description="Aspartate/homoserine dehydrogenase NAD-binding" evidence="17">
    <location>
        <begin position="8"/>
        <end position="124"/>
    </location>
</feature>
<dbReference type="EC" id="1.1.1.3" evidence="4 14"/>
<evidence type="ECO:0000256" key="3">
    <source>
        <dbReference type="ARBA" id="ARBA00006753"/>
    </source>
</evidence>
<evidence type="ECO:0000256" key="9">
    <source>
        <dbReference type="ARBA" id="ARBA00023053"/>
    </source>
</evidence>
<dbReference type="InterPro" id="IPR019811">
    <property type="entry name" value="HDH_CS"/>
</dbReference>
<dbReference type="InterPro" id="IPR001342">
    <property type="entry name" value="HDH_cat"/>
</dbReference>
<feature type="binding site" evidence="13">
    <location>
        <begin position="7"/>
        <end position="14"/>
    </location>
    <ligand>
        <name>NADP(+)</name>
        <dbReference type="ChEBI" id="CHEBI:58349"/>
    </ligand>
</feature>
<evidence type="ECO:0000256" key="2">
    <source>
        <dbReference type="ARBA" id="ARBA00005062"/>
    </source>
</evidence>
<dbReference type="Gene3D" id="3.40.50.720">
    <property type="entry name" value="NAD(P)-binding Rossmann-like Domain"/>
    <property type="match status" value="1"/>
</dbReference>
<evidence type="ECO:0000256" key="5">
    <source>
        <dbReference type="ARBA" id="ARBA00013376"/>
    </source>
</evidence>
<proteinExistence type="inferred from homology"/>
<evidence type="ECO:0000256" key="14">
    <source>
        <dbReference type="RuleBase" id="RU000579"/>
    </source>
</evidence>
<feature type="binding site" evidence="13">
    <location>
        <position position="185"/>
    </location>
    <ligand>
        <name>L-homoserine</name>
        <dbReference type="ChEBI" id="CHEBI:57476"/>
    </ligand>
</feature>
<keyword evidence="9" id="KW-0915">Sodium</keyword>
<dbReference type="Gene3D" id="3.30.70.260">
    <property type="match status" value="1"/>
</dbReference>